<keyword evidence="5" id="KW-0879">Wnt signaling pathway</keyword>
<dbReference type="InterPro" id="IPR044110">
    <property type="entry name" value="RING-HC_RNF146"/>
</dbReference>
<keyword evidence="6 11" id="KW-0479">Metal-binding</keyword>
<evidence type="ECO:0000313" key="15">
    <source>
        <dbReference type="EMBL" id="KAK4290057.1"/>
    </source>
</evidence>
<dbReference type="GO" id="GO:0051865">
    <property type="term" value="P:protein autoubiquitination"/>
    <property type="evidence" value="ECO:0007669"/>
    <property type="project" value="UniProtKB-UniRule"/>
</dbReference>
<dbReference type="PANTHER" id="PTHR13417:SF2">
    <property type="entry name" value="E3 UBIQUITIN-PROTEIN LIGASE RNF146"/>
    <property type="match status" value="1"/>
</dbReference>
<dbReference type="EMBL" id="JAWZYT010005623">
    <property type="protein sequence ID" value="KAK4290057.1"/>
    <property type="molecule type" value="Genomic_DNA"/>
</dbReference>
<keyword evidence="7 10" id="KW-0863">Zinc-finger</keyword>
<dbReference type="Pfam" id="PF02825">
    <property type="entry name" value="WWE"/>
    <property type="match status" value="2"/>
</dbReference>
<dbReference type="InterPro" id="IPR037197">
    <property type="entry name" value="WWE_dom_sf"/>
</dbReference>
<keyword evidence="8 11" id="KW-0833">Ubl conjugation pathway</keyword>
<evidence type="ECO:0000256" key="11">
    <source>
        <dbReference type="RuleBase" id="RU367115"/>
    </source>
</evidence>
<feature type="domain" description="WWE" evidence="14">
    <location>
        <begin position="102"/>
        <end position="179"/>
    </location>
</feature>
<dbReference type="SUPFAM" id="SSF57850">
    <property type="entry name" value="RING/U-box"/>
    <property type="match status" value="1"/>
</dbReference>
<dbReference type="GO" id="GO:0005829">
    <property type="term" value="C:cytosol"/>
    <property type="evidence" value="ECO:0007669"/>
    <property type="project" value="UniProtKB-SubCell"/>
</dbReference>
<dbReference type="GO" id="GO:0016055">
    <property type="term" value="P:Wnt signaling pathway"/>
    <property type="evidence" value="ECO:0007669"/>
    <property type="project" value="UniProtKB-KW"/>
</dbReference>
<evidence type="ECO:0000259" key="14">
    <source>
        <dbReference type="PROSITE" id="PS50918"/>
    </source>
</evidence>
<dbReference type="SMART" id="SM00678">
    <property type="entry name" value="WWE"/>
    <property type="match status" value="2"/>
</dbReference>
<comment type="catalytic activity">
    <reaction evidence="1 11">
        <text>S-ubiquitinyl-[E2 ubiquitin-conjugating enzyme]-L-cysteine + [acceptor protein]-L-lysine = [E2 ubiquitin-conjugating enzyme]-L-cysteine + N(6)-ubiquitinyl-[acceptor protein]-L-lysine.</text>
        <dbReference type="EC" id="2.3.2.27"/>
    </reaction>
</comment>
<dbReference type="InterPro" id="IPR013083">
    <property type="entry name" value="Znf_RING/FYVE/PHD"/>
</dbReference>
<dbReference type="InterPro" id="IPR001841">
    <property type="entry name" value="Znf_RING"/>
</dbReference>
<dbReference type="SUPFAM" id="SSF117839">
    <property type="entry name" value="WWE domain"/>
    <property type="match status" value="2"/>
</dbReference>
<keyword evidence="16" id="KW-1185">Reference proteome</keyword>
<evidence type="ECO:0000256" key="9">
    <source>
        <dbReference type="ARBA" id="ARBA00022833"/>
    </source>
</evidence>
<evidence type="ECO:0000256" key="4">
    <source>
        <dbReference type="ARBA" id="ARBA00022679"/>
    </source>
</evidence>
<sequence length="486" mass="54599">MAEAAERQDTNTTTTLKDKSDDNEGNDNSKGTLEQQKEGEEEEEEMECAVCLQKCVHPVRLPCSHIFCFLCVKGVANQSKRCAMCRQEIPADFLDHPTLLSAIEAEKEEVLPGGYQWFYEGRNGWWRYDQRTNTEIEEAYSQGMTSVTLLIAGYNYDIDLSTMRQARSGCPGLRRRIKRDGANVAAKGTAGLSSKVLTGWWQYDERTSQELEAAYGSGQRACEVLVAGFLYIIDFDRMVQLRRNDPSRRRRIKRDLSSIPKKGVAGIKLPSQLEAELSALHTAAHAIHIPRDSNEQGDTLGSSVGNNNNNDLCPRTPTAPSNTPQTPHTPSAASSSSTSPDTTDPTHPHHALAPDLHHHHHYHHHLPHHYHHHYHHHHVPPHQHHHPPPHQQQLQIPQALTETPHNQNPEPPPPTFSPVAQASITEPPPDPEQQQQTDLEAAVYQMDQLSLTTDTPEFYPLDSTEDSAEETEQYHLTLSSEEDENL</sequence>
<name>A0AAE1TLV9_9EUCA</name>
<evidence type="ECO:0000256" key="7">
    <source>
        <dbReference type="ARBA" id="ARBA00022771"/>
    </source>
</evidence>
<evidence type="ECO:0000256" key="1">
    <source>
        <dbReference type="ARBA" id="ARBA00000900"/>
    </source>
</evidence>
<keyword evidence="3 11" id="KW-0963">Cytoplasm</keyword>
<dbReference type="InterPro" id="IPR033509">
    <property type="entry name" value="RNF146"/>
</dbReference>
<dbReference type="Pfam" id="PF13920">
    <property type="entry name" value="zf-C3HC4_3"/>
    <property type="match status" value="1"/>
</dbReference>
<feature type="compositionally biased region" description="Polar residues" evidence="12">
    <location>
        <begin position="296"/>
        <end position="311"/>
    </location>
</feature>
<feature type="region of interest" description="Disordered" evidence="12">
    <location>
        <begin position="291"/>
        <end position="486"/>
    </location>
</feature>
<dbReference type="CDD" id="cd16546">
    <property type="entry name" value="RING-HC_RNF146"/>
    <property type="match status" value="1"/>
</dbReference>
<evidence type="ECO:0000256" key="8">
    <source>
        <dbReference type="ARBA" id="ARBA00022786"/>
    </source>
</evidence>
<comment type="domain">
    <text evidence="11">The WWE domain mediates non-covalent poly(ADP-ribose)-binding.</text>
</comment>
<dbReference type="SMART" id="SM00184">
    <property type="entry name" value="RING"/>
    <property type="match status" value="1"/>
</dbReference>
<dbReference type="InterPro" id="IPR004170">
    <property type="entry name" value="WWE_dom"/>
</dbReference>
<feature type="domain" description="RING-type" evidence="13">
    <location>
        <begin position="48"/>
        <end position="86"/>
    </location>
</feature>
<evidence type="ECO:0000259" key="13">
    <source>
        <dbReference type="PROSITE" id="PS50089"/>
    </source>
</evidence>
<comment type="caution">
    <text evidence="15">The sequence shown here is derived from an EMBL/GenBank/DDBJ whole genome shotgun (WGS) entry which is preliminary data.</text>
</comment>
<comment type="subcellular location">
    <subcellularLocation>
        <location evidence="2 11">Cytoplasm</location>
        <location evidence="2 11">Cytosol</location>
    </subcellularLocation>
</comment>
<dbReference type="GO" id="GO:0061630">
    <property type="term" value="F:ubiquitin protein ligase activity"/>
    <property type="evidence" value="ECO:0007669"/>
    <property type="project" value="UniProtKB-UniRule"/>
</dbReference>
<organism evidence="15 16">
    <name type="scientific">Petrolisthes manimaculis</name>
    <dbReference type="NCBI Taxonomy" id="1843537"/>
    <lineage>
        <taxon>Eukaryota</taxon>
        <taxon>Metazoa</taxon>
        <taxon>Ecdysozoa</taxon>
        <taxon>Arthropoda</taxon>
        <taxon>Crustacea</taxon>
        <taxon>Multicrustacea</taxon>
        <taxon>Malacostraca</taxon>
        <taxon>Eumalacostraca</taxon>
        <taxon>Eucarida</taxon>
        <taxon>Decapoda</taxon>
        <taxon>Pleocyemata</taxon>
        <taxon>Anomura</taxon>
        <taxon>Galatheoidea</taxon>
        <taxon>Porcellanidae</taxon>
        <taxon>Petrolisthes</taxon>
    </lineage>
</organism>
<reference evidence="15" key="1">
    <citation type="submission" date="2023-11" db="EMBL/GenBank/DDBJ databases">
        <title>Genome assemblies of two species of porcelain crab, Petrolisthes cinctipes and Petrolisthes manimaculis (Anomura: Porcellanidae).</title>
        <authorList>
            <person name="Angst P."/>
        </authorList>
    </citation>
    <scope>NUCLEOTIDE SEQUENCE</scope>
    <source>
        <strain evidence="15">PB745_02</strain>
        <tissue evidence="15">Gill</tissue>
    </source>
</reference>
<keyword evidence="9 11" id="KW-0862">Zinc</keyword>
<evidence type="ECO:0000256" key="12">
    <source>
        <dbReference type="SAM" id="MobiDB-lite"/>
    </source>
</evidence>
<feature type="compositionally biased region" description="Basic residues" evidence="12">
    <location>
        <begin position="357"/>
        <end position="388"/>
    </location>
</feature>
<dbReference type="GO" id="GO:0005634">
    <property type="term" value="C:nucleus"/>
    <property type="evidence" value="ECO:0007669"/>
    <property type="project" value="TreeGrafter"/>
</dbReference>
<dbReference type="AlphaFoldDB" id="A0AAE1TLV9"/>
<evidence type="ECO:0000256" key="3">
    <source>
        <dbReference type="ARBA" id="ARBA00022490"/>
    </source>
</evidence>
<dbReference type="InterPro" id="IPR018123">
    <property type="entry name" value="WWE-dom_subgr"/>
</dbReference>
<dbReference type="GO" id="GO:0008270">
    <property type="term" value="F:zinc ion binding"/>
    <property type="evidence" value="ECO:0007669"/>
    <property type="project" value="UniProtKB-UniRule"/>
</dbReference>
<keyword evidence="4 11" id="KW-0808">Transferase</keyword>
<accession>A0AAE1TLV9</accession>
<evidence type="ECO:0000256" key="5">
    <source>
        <dbReference type="ARBA" id="ARBA00022687"/>
    </source>
</evidence>
<dbReference type="Gene3D" id="3.30.40.10">
    <property type="entry name" value="Zinc/RING finger domain, C3HC4 (zinc finger)"/>
    <property type="match status" value="1"/>
</dbReference>
<comment type="PTM">
    <text evidence="11">Ubiquitinated; autoubiquitinated.</text>
</comment>
<evidence type="ECO:0000256" key="2">
    <source>
        <dbReference type="ARBA" id="ARBA00004514"/>
    </source>
</evidence>
<comment type="function">
    <text evidence="11">E3 ubiquitin-protein ligase that specifically binds poly-ADP-ribosylated proteins and mediates their ubiquitination and subsequent degradation.</text>
</comment>
<dbReference type="GO" id="GO:0072572">
    <property type="term" value="F:poly-ADP-D-ribose binding"/>
    <property type="evidence" value="ECO:0007669"/>
    <property type="project" value="UniProtKB-UniRule"/>
</dbReference>
<evidence type="ECO:0000256" key="6">
    <source>
        <dbReference type="ARBA" id="ARBA00022723"/>
    </source>
</evidence>
<gene>
    <name evidence="15" type="ORF">Pmani_037023</name>
</gene>
<dbReference type="FunFam" id="3.30.40.10:FF:000204">
    <property type="entry name" value="E3 ubiquitin-protein ligase RNF146"/>
    <property type="match status" value="1"/>
</dbReference>
<protein>
    <recommendedName>
        <fullName evidence="11">E3 ubiquitin-protein ligase</fullName>
        <ecNumber evidence="11">2.3.2.27</ecNumber>
    </recommendedName>
</protein>
<dbReference type="PANTHER" id="PTHR13417">
    <property type="entry name" value="E3 UBIQUITIN-PROTEIN LIGASE RNF146"/>
    <property type="match status" value="1"/>
</dbReference>
<dbReference type="Proteomes" id="UP001292094">
    <property type="component" value="Unassembled WGS sequence"/>
</dbReference>
<evidence type="ECO:0000313" key="16">
    <source>
        <dbReference type="Proteomes" id="UP001292094"/>
    </source>
</evidence>
<dbReference type="InterPro" id="IPR017907">
    <property type="entry name" value="Znf_RING_CS"/>
</dbReference>
<dbReference type="Gene3D" id="3.30.720.50">
    <property type="match status" value="2"/>
</dbReference>
<dbReference type="EC" id="2.3.2.27" evidence="11"/>
<comment type="pathway">
    <text evidence="11">Protein modification; protein ubiquitination.</text>
</comment>
<dbReference type="GO" id="GO:0006511">
    <property type="term" value="P:ubiquitin-dependent protein catabolic process"/>
    <property type="evidence" value="ECO:0007669"/>
    <property type="project" value="UniProtKB-UniRule"/>
</dbReference>
<dbReference type="PROSITE" id="PS50918">
    <property type="entry name" value="WWE"/>
    <property type="match status" value="2"/>
</dbReference>
<evidence type="ECO:0000256" key="10">
    <source>
        <dbReference type="PROSITE-ProRule" id="PRU00175"/>
    </source>
</evidence>
<feature type="compositionally biased region" description="Low complexity" evidence="12">
    <location>
        <begin position="391"/>
        <end position="408"/>
    </location>
</feature>
<proteinExistence type="predicted"/>
<feature type="region of interest" description="Disordered" evidence="12">
    <location>
        <begin position="1"/>
        <end position="40"/>
    </location>
</feature>
<dbReference type="PROSITE" id="PS00518">
    <property type="entry name" value="ZF_RING_1"/>
    <property type="match status" value="1"/>
</dbReference>
<feature type="compositionally biased region" description="Low complexity" evidence="12">
    <location>
        <begin position="324"/>
        <end position="345"/>
    </location>
</feature>
<dbReference type="PROSITE" id="PS50089">
    <property type="entry name" value="ZF_RING_2"/>
    <property type="match status" value="1"/>
</dbReference>
<feature type="domain" description="WWE" evidence="14">
    <location>
        <begin position="180"/>
        <end position="254"/>
    </location>
</feature>